<dbReference type="Gene3D" id="3.40.50.1820">
    <property type="entry name" value="alpha/beta hydrolase"/>
    <property type="match status" value="1"/>
</dbReference>
<name>A0A9Q7AI77_9BACT</name>
<accession>A0A9Q7AI77</accession>
<evidence type="ECO:0000259" key="1">
    <source>
        <dbReference type="Pfam" id="PF12697"/>
    </source>
</evidence>
<sequence>MTRSDGDFGGSPELQDWDSDSWIGLYEAEVAWRPAPAPDRPCIEAPSWLTAPAPSLGGIPLLPSSAALWPEGEAFVVLVHGIAVEGLLWRLYGRVVRGLQKRGVACALLFLPGHGPRARGPALGGMSRLSVAEALSVAHGAVSEVRSLARWGRERYGKVGLLGVSLGGMVGTIALALEGALDGGLLAVTGGGLSSIVRHGTARFFLPVGGTALRAAALVEAASYGAYLEQVALRGWRSVRPSSAAFLVDPLTFAPLVGRERVRMILTRWDPVVPYRCGVDLWRALGRPPLDRVPGAHGSVLLFQRDLIVRRLVEAIALS</sequence>
<dbReference type="SUPFAM" id="SSF53474">
    <property type="entry name" value="alpha/beta-Hydrolases"/>
    <property type="match status" value="1"/>
</dbReference>
<dbReference type="InterPro" id="IPR000073">
    <property type="entry name" value="AB_hydrolase_1"/>
</dbReference>
<dbReference type="Pfam" id="PF12697">
    <property type="entry name" value="Abhydrolase_6"/>
    <property type="match status" value="1"/>
</dbReference>
<dbReference type="RefSeq" id="WP_274374695.1">
    <property type="nucleotide sequence ID" value="NZ_CP072943.1"/>
</dbReference>
<gene>
    <name evidence="2" type="ORF">KAR29_05930</name>
</gene>
<reference evidence="3" key="1">
    <citation type="submission" date="2021-04" db="EMBL/GenBank/DDBJ databases">
        <title>A novel Synergistetes isolate from a pyrite-forming mixed culture.</title>
        <authorList>
            <person name="Bunk B."/>
            <person name="Sproer C."/>
            <person name="Spring S."/>
            <person name="Pester M."/>
        </authorList>
    </citation>
    <scope>NUCLEOTIDE SEQUENCE [LARGE SCALE GENOMIC DNA]</scope>
    <source>
        <strain evidence="3">J.5.4.2-T.3.5.2</strain>
    </source>
</reference>
<dbReference type="EMBL" id="CP072943">
    <property type="protein sequence ID" value="QTX33409.1"/>
    <property type="molecule type" value="Genomic_DNA"/>
</dbReference>
<dbReference type="AlphaFoldDB" id="A0A9Q7AI77"/>
<proteinExistence type="predicted"/>
<keyword evidence="2" id="KW-0378">Hydrolase</keyword>
<dbReference type="Proteomes" id="UP000671879">
    <property type="component" value="Chromosome"/>
</dbReference>
<evidence type="ECO:0000313" key="3">
    <source>
        <dbReference type="Proteomes" id="UP000671879"/>
    </source>
</evidence>
<dbReference type="InterPro" id="IPR029058">
    <property type="entry name" value="AB_hydrolase_fold"/>
</dbReference>
<protein>
    <submittedName>
        <fullName evidence="2">Alpha/beta hydrolase</fullName>
    </submittedName>
</protein>
<dbReference type="KEGG" id="aram:KAR29_05930"/>
<evidence type="ECO:0000313" key="2">
    <source>
        <dbReference type="EMBL" id="QTX33409.1"/>
    </source>
</evidence>
<organism evidence="2 3">
    <name type="scientific">Aminithiophilus ramosus</name>
    <dbReference type="NCBI Taxonomy" id="3029084"/>
    <lineage>
        <taxon>Bacteria</taxon>
        <taxon>Thermotogati</taxon>
        <taxon>Synergistota</taxon>
        <taxon>Synergistia</taxon>
        <taxon>Synergistales</taxon>
        <taxon>Aminithiophilaceae</taxon>
        <taxon>Aminithiophilus</taxon>
    </lineage>
</organism>
<feature type="domain" description="AB hydrolase-1" evidence="1">
    <location>
        <begin position="76"/>
        <end position="300"/>
    </location>
</feature>
<dbReference type="GO" id="GO:0016787">
    <property type="term" value="F:hydrolase activity"/>
    <property type="evidence" value="ECO:0007669"/>
    <property type="project" value="UniProtKB-KW"/>
</dbReference>
<keyword evidence="3" id="KW-1185">Reference proteome</keyword>